<reference evidence="5" key="1">
    <citation type="submission" date="2023-11" db="EMBL/GenBank/DDBJ databases">
        <title>Genome assemblies of two species of porcelain crab, Petrolisthes cinctipes and Petrolisthes manimaculis (Anomura: Porcellanidae).</title>
        <authorList>
            <person name="Angst P."/>
        </authorList>
    </citation>
    <scope>NUCLEOTIDE SEQUENCE</scope>
    <source>
        <strain evidence="5">PB745_02</strain>
        <tissue evidence="5">Gill</tissue>
    </source>
</reference>
<dbReference type="PANTHER" id="PTHR12687:SF4">
    <property type="entry name" value="NUCLEOLAR COMPLEX PROTEIN 2 HOMOLOG"/>
    <property type="match status" value="1"/>
</dbReference>
<feature type="compositionally biased region" description="Acidic residues" evidence="4">
    <location>
        <begin position="730"/>
        <end position="755"/>
    </location>
</feature>
<name>A0AAE1P7N4_9EUCA</name>
<dbReference type="GO" id="GO:0003714">
    <property type="term" value="F:transcription corepressor activity"/>
    <property type="evidence" value="ECO:0007669"/>
    <property type="project" value="TreeGrafter"/>
</dbReference>
<dbReference type="GO" id="GO:0030691">
    <property type="term" value="C:Noc2p-Noc3p complex"/>
    <property type="evidence" value="ECO:0007669"/>
    <property type="project" value="TreeGrafter"/>
</dbReference>
<feature type="compositionally biased region" description="Basic residues" evidence="4">
    <location>
        <begin position="52"/>
        <end position="62"/>
    </location>
</feature>
<feature type="compositionally biased region" description="Acidic residues" evidence="4">
    <location>
        <begin position="793"/>
        <end position="807"/>
    </location>
</feature>
<dbReference type="InterPro" id="IPR016024">
    <property type="entry name" value="ARM-type_fold"/>
</dbReference>
<feature type="region of interest" description="Disordered" evidence="4">
    <location>
        <begin position="1"/>
        <end position="90"/>
    </location>
</feature>
<sequence length="807" mass="92738">MKAKSQMKKMKKDNSKQGNKSSNKRFAETSIDDMISMVEDDDEMSEEAPKATKQKRKLRKKKLEQGERIEDEEEEEDDDFGEENYLAGKGRLSQEEYLKHLKQTDPEFYATMMESRDILDMHSSGSENEMEGSEKEDDEGDDEEYDPERGGAVLELPDKLEADSDESGAEEEESLEKRGHNVVTYAMVTEWEKQLNGPEALNAFVEVNQAFSAAITSLGEKKKQETVASKYKVEGPQIFNAIIRMCLKNIPTAISRILSVKTNNENPSKCKKWSKYRNFIKAYLRNIVMLTECVAEPTALEAILSRGVMHLLPYFAANNMPSQMLFKRLTTLWATSEKRVQVLAFICIFRLCRALKGSFLEWGLKRLYITYVHNSRFTSPSTWGLIDFMRVSLVELYALNEAFAYKHAFVYIRQMAIHLRNAITIKKKDQVQLVYNWQYIHCLHLWADLLGKTHPSPALQPIIYPLTQVAIGTMKLQPTATFTPLVFHVCGILTSLSRYTRTFIPVLPFLLEVLNKTAAVKTQKKFARGHLDWMCMLRVSRGEMAESAFKDGLVEQVYNGLIDYLSVESSSISFPELVVPAVLQLKVFIKNQKNSPEHTIKMKQLLDKIKENSAFIESKRRDVSFGIANSKAVEDWEISIKQQGSPLEKHYQLWKTAWEKQHMKRLSNRVLIDDVQLPTIKKKELLDKQKARDKEDIKDLFLSDNDDNDDSDDETRFLMRAERPLKPKDTEEEDEDEDEEDDDEEEDESEDEENEVNGGEKKDEDLKAEDFNIADIEDDGAADVVTEINFSDIEADDEVDDFGDQSD</sequence>
<proteinExistence type="inferred from homology"/>
<dbReference type="GO" id="GO:0042273">
    <property type="term" value="P:ribosomal large subunit biogenesis"/>
    <property type="evidence" value="ECO:0007669"/>
    <property type="project" value="TreeGrafter"/>
</dbReference>
<dbReference type="Proteomes" id="UP001292094">
    <property type="component" value="Unassembled WGS sequence"/>
</dbReference>
<feature type="compositionally biased region" description="Acidic residues" evidence="4">
    <location>
        <begin position="163"/>
        <end position="174"/>
    </location>
</feature>
<keyword evidence="3" id="KW-0539">Nucleus</keyword>
<dbReference type="AlphaFoldDB" id="A0AAE1P7N4"/>
<gene>
    <name evidence="5" type="ORF">Pmani_024498</name>
</gene>
<accession>A0AAE1P7N4</accession>
<dbReference type="GO" id="GO:0030690">
    <property type="term" value="C:Noc1p-Noc2p complex"/>
    <property type="evidence" value="ECO:0007669"/>
    <property type="project" value="TreeGrafter"/>
</dbReference>
<evidence type="ECO:0000256" key="2">
    <source>
        <dbReference type="ARBA" id="ARBA00005907"/>
    </source>
</evidence>
<feature type="compositionally biased region" description="Basic and acidic residues" evidence="4">
    <location>
        <begin position="758"/>
        <end position="770"/>
    </location>
</feature>
<comment type="similarity">
    <text evidence="2">Belongs to the NOC2 family.</text>
</comment>
<organism evidence="5 6">
    <name type="scientific">Petrolisthes manimaculis</name>
    <dbReference type="NCBI Taxonomy" id="1843537"/>
    <lineage>
        <taxon>Eukaryota</taxon>
        <taxon>Metazoa</taxon>
        <taxon>Ecdysozoa</taxon>
        <taxon>Arthropoda</taxon>
        <taxon>Crustacea</taxon>
        <taxon>Multicrustacea</taxon>
        <taxon>Malacostraca</taxon>
        <taxon>Eumalacostraca</taxon>
        <taxon>Eucarida</taxon>
        <taxon>Decapoda</taxon>
        <taxon>Pleocyemata</taxon>
        <taxon>Anomura</taxon>
        <taxon>Galatheoidea</taxon>
        <taxon>Porcellanidae</taxon>
        <taxon>Petrolisthes</taxon>
    </lineage>
</organism>
<protein>
    <recommendedName>
        <fullName evidence="7">Nucleolar complex protein 2 homolog</fullName>
    </recommendedName>
</protein>
<dbReference type="GO" id="GO:0000122">
    <property type="term" value="P:negative regulation of transcription by RNA polymerase II"/>
    <property type="evidence" value="ECO:0007669"/>
    <property type="project" value="TreeGrafter"/>
</dbReference>
<feature type="compositionally biased region" description="Basic residues" evidence="4">
    <location>
        <begin position="1"/>
        <end position="11"/>
    </location>
</feature>
<feature type="compositionally biased region" description="Acidic residues" evidence="4">
    <location>
        <begin position="704"/>
        <end position="713"/>
    </location>
</feature>
<evidence type="ECO:0000256" key="4">
    <source>
        <dbReference type="SAM" id="MobiDB-lite"/>
    </source>
</evidence>
<dbReference type="SUPFAM" id="SSF48371">
    <property type="entry name" value="ARM repeat"/>
    <property type="match status" value="1"/>
</dbReference>
<feature type="region of interest" description="Disordered" evidence="4">
    <location>
        <begin position="701"/>
        <end position="782"/>
    </location>
</feature>
<feature type="compositionally biased region" description="Acidic residues" evidence="4">
    <location>
        <begin position="69"/>
        <end position="82"/>
    </location>
</feature>
<feature type="compositionally biased region" description="Acidic residues" evidence="4">
    <location>
        <begin position="128"/>
        <end position="146"/>
    </location>
</feature>
<evidence type="ECO:0000256" key="1">
    <source>
        <dbReference type="ARBA" id="ARBA00004123"/>
    </source>
</evidence>
<dbReference type="GO" id="GO:0005730">
    <property type="term" value="C:nucleolus"/>
    <property type="evidence" value="ECO:0007669"/>
    <property type="project" value="TreeGrafter"/>
</dbReference>
<feature type="compositionally biased region" description="Basic and acidic residues" evidence="4">
    <location>
        <begin position="714"/>
        <end position="729"/>
    </location>
</feature>
<feature type="region of interest" description="Disordered" evidence="4">
    <location>
        <begin position="788"/>
        <end position="807"/>
    </location>
</feature>
<dbReference type="GO" id="GO:0042393">
    <property type="term" value="F:histone binding"/>
    <property type="evidence" value="ECO:0007669"/>
    <property type="project" value="TreeGrafter"/>
</dbReference>
<dbReference type="EMBL" id="JAWZYT010002576">
    <property type="protein sequence ID" value="KAK4303489.1"/>
    <property type="molecule type" value="Genomic_DNA"/>
</dbReference>
<evidence type="ECO:0000256" key="3">
    <source>
        <dbReference type="ARBA" id="ARBA00023242"/>
    </source>
</evidence>
<dbReference type="GO" id="GO:0005654">
    <property type="term" value="C:nucleoplasm"/>
    <property type="evidence" value="ECO:0007669"/>
    <property type="project" value="TreeGrafter"/>
</dbReference>
<evidence type="ECO:0000313" key="5">
    <source>
        <dbReference type="EMBL" id="KAK4303489.1"/>
    </source>
</evidence>
<keyword evidence="6" id="KW-1185">Reference proteome</keyword>
<comment type="caution">
    <text evidence="5">The sequence shown here is derived from an EMBL/GenBank/DDBJ whole genome shotgun (WGS) entry which is preliminary data.</text>
</comment>
<comment type="subcellular location">
    <subcellularLocation>
        <location evidence="1">Nucleus</location>
    </subcellularLocation>
</comment>
<dbReference type="PANTHER" id="PTHR12687">
    <property type="entry name" value="NUCLEOLAR COMPLEX 2 AND RAD4-RELATED"/>
    <property type="match status" value="1"/>
</dbReference>
<evidence type="ECO:0008006" key="7">
    <source>
        <dbReference type="Google" id="ProtNLM"/>
    </source>
</evidence>
<evidence type="ECO:0000313" key="6">
    <source>
        <dbReference type="Proteomes" id="UP001292094"/>
    </source>
</evidence>
<dbReference type="Pfam" id="PF03715">
    <property type="entry name" value="Noc2"/>
    <property type="match status" value="1"/>
</dbReference>
<feature type="region of interest" description="Disordered" evidence="4">
    <location>
        <begin position="122"/>
        <end position="178"/>
    </location>
</feature>
<dbReference type="InterPro" id="IPR005343">
    <property type="entry name" value="Noc2"/>
</dbReference>